<evidence type="ECO:0000313" key="9">
    <source>
        <dbReference type="EMBL" id="CAD9674490.1"/>
    </source>
</evidence>
<dbReference type="GO" id="GO:0009368">
    <property type="term" value="C:endopeptidase Clp complex"/>
    <property type="evidence" value="ECO:0007669"/>
    <property type="project" value="TreeGrafter"/>
</dbReference>
<evidence type="ECO:0000256" key="1">
    <source>
        <dbReference type="ARBA" id="ARBA00007039"/>
    </source>
</evidence>
<dbReference type="CDD" id="cd07017">
    <property type="entry name" value="S14_ClpP_2"/>
    <property type="match status" value="1"/>
</dbReference>
<dbReference type="PRINTS" id="PR00127">
    <property type="entry name" value="CLPPROTEASEP"/>
</dbReference>
<protein>
    <recommendedName>
        <fullName evidence="7">ATP-dependent Clp protease proteolytic subunit</fullName>
    </recommendedName>
</protein>
<dbReference type="InterPro" id="IPR023562">
    <property type="entry name" value="ClpP/TepA"/>
</dbReference>
<dbReference type="NCBIfam" id="NF009204">
    <property type="entry name" value="PRK12552.1"/>
    <property type="match status" value="1"/>
</dbReference>
<evidence type="ECO:0000256" key="8">
    <source>
        <dbReference type="SAM" id="SignalP"/>
    </source>
</evidence>
<evidence type="ECO:0000256" key="5">
    <source>
        <dbReference type="ARBA" id="ARBA00034021"/>
    </source>
</evidence>
<evidence type="ECO:0000256" key="7">
    <source>
        <dbReference type="RuleBase" id="RU003567"/>
    </source>
</evidence>
<dbReference type="InterPro" id="IPR029045">
    <property type="entry name" value="ClpP/crotonase-like_dom_sf"/>
</dbReference>
<organism evidence="9">
    <name type="scientific">Rhizochromulina marina</name>
    <dbReference type="NCBI Taxonomy" id="1034831"/>
    <lineage>
        <taxon>Eukaryota</taxon>
        <taxon>Sar</taxon>
        <taxon>Stramenopiles</taxon>
        <taxon>Ochrophyta</taxon>
        <taxon>Dictyochophyceae</taxon>
        <taxon>Rhizochromulinales</taxon>
        <taxon>Rhizochromulina</taxon>
    </lineage>
</organism>
<dbReference type="Gene3D" id="3.90.226.10">
    <property type="entry name" value="2-enoyl-CoA Hydratase, Chain A, domain 1"/>
    <property type="match status" value="1"/>
</dbReference>
<dbReference type="GO" id="GO:0051117">
    <property type="term" value="F:ATPase binding"/>
    <property type="evidence" value="ECO:0007669"/>
    <property type="project" value="TreeGrafter"/>
</dbReference>
<dbReference type="InterPro" id="IPR001907">
    <property type="entry name" value="ClpP"/>
</dbReference>
<dbReference type="GO" id="GO:0004176">
    <property type="term" value="F:ATP-dependent peptidase activity"/>
    <property type="evidence" value="ECO:0007669"/>
    <property type="project" value="InterPro"/>
</dbReference>
<gene>
    <name evidence="9" type="ORF">RMAR1173_LOCUS5764</name>
</gene>
<evidence type="ECO:0000256" key="4">
    <source>
        <dbReference type="ARBA" id="ARBA00022825"/>
    </source>
</evidence>
<name>A0A7S2W9Z3_9STRA</name>
<dbReference type="PROSITE" id="PS00382">
    <property type="entry name" value="CLP_PROTEASE_HIS"/>
    <property type="match status" value="1"/>
</dbReference>
<evidence type="ECO:0000256" key="2">
    <source>
        <dbReference type="ARBA" id="ARBA00022670"/>
    </source>
</evidence>
<keyword evidence="3" id="KW-0378">Hydrolase</keyword>
<evidence type="ECO:0000256" key="3">
    <source>
        <dbReference type="ARBA" id="ARBA00022801"/>
    </source>
</evidence>
<accession>A0A7S2W9Z3</accession>
<evidence type="ECO:0000256" key="6">
    <source>
        <dbReference type="PROSITE-ProRule" id="PRU10086"/>
    </source>
</evidence>
<dbReference type="Pfam" id="PF00574">
    <property type="entry name" value="CLP_protease"/>
    <property type="match status" value="1"/>
</dbReference>
<dbReference type="PANTHER" id="PTHR10381">
    <property type="entry name" value="ATP-DEPENDENT CLP PROTEASE PROTEOLYTIC SUBUNIT"/>
    <property type="match status" value="1"/>
</dbReference>
<keyword evidence="2" id="KW-0645">Protease</keyword>
<dbReference type="PANTHER" id="PTHR10381:SF6">
    <property type="entry name" value="ATP-DEPENDENT CLP PROTEASE PROTEOLYTIC SUBUNIT-RELATED PROTEIN 3, CHLOROPLASTIC"/>
    <property type="match status" value="1"/>
</dbReference>
<feature type="active site" evidence="6">
    <location>
        <position position="178"/>
    </location>
</feature>
<dbReference type="GO" id="GO:0006515">
    <property type="term" value="P:protein quality control for misfolded or incompletely synthesized proteins"/>
    <property type="evidence" value="ECO:0007669"/>
    <property type="project" value="TreeGrafter"/>
</dbReference>
<dbReference type="GO" id="GO:0004252">
    <property type="term" value="F:serine-type endopeptidase activity"/>
    <property type="evidence" value="ECO:0007669"/>
    <property type="project" value="UniProtKB-EC"/>
</dbReference>
<reference evidence="9" key="1">
    <citation type="submission" date="2021-01" db="EMBL/GenBank/DDBJ databases">
        <authorList>
            <person name="Corre E."/>
            <person name="Pelletier E."/>
            <person name="Niang G."/>
            <person name="Scheremetjew M."/>
            <person name="Finn R."/>
            <person name="Kale V."/>
            <person name="Holt S."/>
            <person name="Cochrane G."/>
            <person name="Meng A."/>
            <person name="Brown T."/>
            <person name="Cohen L."/>
        </authorList>
    </citation>
    <scope>NUCLEOTIDE SEQUENCE</scope>
    <source>
        <strain evidence="9">CCMP1243</strain>
    </source>
</reference>
<keyword evidence="4" id="KW-0720">Serine protease</keyword>
<sequence>MRVPVVLFLAVLAHTALGFVPSQQLLSRATKPRTPQPARRHVIRSMHGGAVPQTYNGARISPPPDLPSLLLHNRIVYIGMPLVPAVTELIIAELLYLNYESATKPVYMYINSPGTTSADGRAVGFETEAFAIADCMKYIKPPVHTICIGQAYGAAAMLLSQGALGKRSCLPNSSIMLHQPRSMARGQASDIAIKAREVLNNRKVTCSLIARACGKDLDTVMNDASRTRYFSPEEAVEYGIIDKVMSPKAQNLPVTPSFMNSL</sequence>
<feature type="chain" id="PRO_5030650052" description="ATP-dependent Clp protease proteolytic subunit" evidence="8">
    <location>
        <begin position="19"/>
        <end position="262"/>
    </location>
</feature>
<dbReference type="EMBL" id="HBHJ01008867">
    <property type="protein sequence ID" value="CAD9674490.1"/>
    <property type="molecule type" value="Transcribed_RNA"/>
</dbReference>
<dbReference type="SUPFAM" id="SSF52096">
    <property type="entry name" value="ClpP/crotonase"/>
    <property type="match status" value="1"/>
</dbReference>
<dbReference type="InterPro" id="IPR033135">
    <property type="entry name" value="ClpP_His_AS"/>
</dbReference>
<keyword evidence="8" id="KW-0732">Signal</keyword>
<dbReference type="AlphaFoldDB" id="A0A7S2W9Z3"/>
<comment type="similarity">
    <text evidence="1 7">Belongs to the peptidase S14 family.</text>
</comment>
<feature type="signal peptide" evidence="8">
    <location>
        <begin position="1"/>
        <end position="18"/>
    </location>
</feature>
<proteinExistence type="inferred from homology"/>
<comment type="catalytic activity">
    <reaction evidence="5 6">
        <text>Hydrolysis of proteins to small peptides in the presence of ATP and magnesium. alpha-casein is the usual test substrate. In the absence of ATP, only oligopeptides shorter than five residues are hydrolyzed (such as succinyl-Leu-Tyr-|-NHMec, and Leu-Tyr-Leu-|-Tyr-Trp, in which cleavage of the -Tyr-|-Leu- and -Tyr-|-Trp bonds also occurs).</text>
        <dbReference type="EC" id="3.4.21.92"/>
    </reaction>
</comment>